<protein>
    <submittedName>
        <fullName evidence="4">T9SS type A sorting domain-containing protein</fullName>
    </submittedName>
</protein>
<dbReference type="OrthoDB" id="1403372at2"/>
<name>A0A5C7BHK2_9FLAO</name>
<dbReference type="PANTHER" id="PTHR36220">
    <property type="entry name" value="UNNAMED PRODUCT"/>
    <property type="match status" value="1"/>
</dbReference>
<dbReference type="SUPFAM" id="SSF50965">
    <property type="entry name" value="Galactose oxidase, central domain"/>
    <property type="match status" value="1"/>
</dbReference>
<dbReference type="InterPro" id="IPR011043">
    <property type="entry name" value="Gal_Oxase/kelch_b-propeller"/>
</dbReference>
<dbReference type="Pfam" id="PF18962">
    <property type="entry name" value="Por_Secre_tail"/>
    <property type="match status" value="1"/>
</dbReference>
<organism evidence="4 5">
    <name type="scientific">Psychroserpens burtonensis</name>
    <dbReference type="NCBI Taxonomy" id="49278"/>
    <lineage>
        <taxon>Bacteria</taxon>
        <taxon>Pseudomonadati</taxon>
        <taxon>Bacteroidota</taxon>
        <taxon>Flavobacteriia</taxon>
        <taxon>Flavobacteriales</taxon>
        <taxon>Flavobacteriaceae</taxon>
        <taxon>Psychroserpens</taxon>
    </lineage>
</organism>
<keyword evidence="5" id="KW-1185">Reference proteome</keyword>
<feature type="domain" description="Secretion system C-terminal sorting" evidence="3">
    <location>
        <begin position="496"/>
        <end position="563"/>
    </location>
</feature>
<dbReference type="Gene3D" id="2.130.10.130">
    <property type="entry name" value="Integrin alpha, N-terminal"/>
    <property type="match status" value="1"/>
</dbReference>
<reference evidence="4 5" key="1">
    <citation type="submission" date="2019-08" db="EMBL/GenBank/DDBJ databases">
        <title>Genome of Psychroserpens burtonensis ACAM 167.</title>
        <authorList>
            <person name="Bowman J.P."/>
        </authorList>
    </citation>
    <scope>NUCLEOTIDE SEQUENCE [LARGE SCALE GENOMIC DNA]</scope>
    <source>
        <strain evidence="4 5">ACAM 167</strain>
    </source>
</reference>
<dbReference type="Proteomes" id="UP000321938">
    <property type="component" value="Unassembled WGS sequence"/>
</dbReference>
<dbReference type="PANTHER" id="PTHR36220:SF1">
    <property type="entry name" value="GAMMA TUBULIN COMPLEX COMPONENT C-TERMINAL DOMAIN-CONTAINING PROTEIN"/>
    <property type="match status" value="1"/>
</dbReference>
<evidence type="ECO:0000313" key="4">
    <source>
        <dbReference type="EMBL" id="TXE19133.1"/>
    </source>
</evidence>
<proteinExistence type="predicted"/>
<gene>
    <name evidence="4" type="ORF">ES692_04570</name>
</gene>
<dbReference type="NCBIfam" id="TIGR04183">
    <property type="entry name" value="Por_Secre_tail"/>
    <property type="match status" value="1"/>
</dbReference>
<feature type="chain" id="PRO_5023113460" evidence="2">
    <location>
        <begin position="22"/>
        <end position="564"/>
    </location>
</feature>
<evidence type="ECO:0000259" key="3">
    <source>
        <dbReference type="Pfam" id="PF18962"/>
    </source>
</evidence>
<dbReference type="EMBL" id="VOSB01000005">
    <property type="protein sequence ID" value="TXE19133.1"/>
    <property type="molecule type" value="Genomic_DNA"/>
</dbReference>
<evidence type="ECO:0000256" key="1">
    <source>
        <dbReference type="ARBA" id="ARBA00022729"/>
    </source>
</evidence>
<dbReference type="InterPro" id="IPR028994">
    <property type="entry name" value="Integrin_alpha_N"/>
</dbReference>
<feature type="signal peptide" evidence="2">
    <location>
        <begin position="1"/>
        <end position="21"/>
    </location>
</feature>
<comment type="caution">
    <text evidence="4">The sequence shown here is derived from an EMBL/GenBank/DDBJ whole genome shotgun (WGS) entry which is preliminary data.</text>
</comment>
<dbReference type="RefSeq" id="WP_147231234.1">
    <property type="nucleotide sequence ID" value="NZ_VOSB01000005.1"/>
</dbReference>
<evidence type="ECO:0000313" key="5">
    <source>
        <dbReference type="Proteomes" id="UP000321938"/>
    </source>
</evidence>
<dbReference type="InterPro" id="IPR026444">
    <property type="entry name" value="Secre_tail"/>
</dbReference>
<sequence>MKKITLLFLLLPFLGLSQVQIGQDIDGVNELSTAGYAVALNFDGSILALGVPNESVIGNSFGAVRVYENQNNTWVQIGEDIDGVSSSDFFGLALSINNQGTKIVIGSYSNDNGINSGQTKVFENQSDSWVQIGQDINGVTTNDYSGSSVSINAEGDVIAIGAPLNDGIANNTGHVRVYEYQVNSWVQIGEDIEGEAFNDRLGSSVSLNDEGNILAIGAPLYDANSVDSGYVKIYGNQSGFWVQIGQNINGADQGDILGERSGSAISLNANGNIVAIGAPRGDDIETNSGNVRVYENVSGIWTQIGLDIIGNGEGSNDNSGYSISLNDMGNILIIGAPAIDNANKTGYARIFKYQLDSWVQVGVDINGDINQDQFGFSVTINTEGSIVAVGAPYHDATANTEDFGHTRVFSIVPELAILEVVEDILGNTNGINVTADQLNSITGVSGAIEGINYTTAIANGTFVDENNPTVAEIQAIINQVNNALSLNENDVFNFKLYPNPTKNQFIIQLDPLVQLQKVAIYNTLGQVVLTSEEKNINTSTLSSGSYIVEIITNNGKSSKKLIIE</sequence>
<dbReference type="AlphaFoldDB" id="A0A5C7BHK2"/>
<keyword evidence="1 2" id="KW-0732">Signal</keyword>
<accession>A0A5C7BHK2</accession>
<evidence type="ECO:0000256" key="2">
    <source>
        <dbReference type="SAM" id="SignalP"/>
    </source>
</evidence>
<dbReference type="STRING" id="1123037.GCA_000425305_00040"/>